<dbReference type="GO" id="GO:0030313">
    <property type="term" value="C:cell envelope"/>
    <property type="evidence" value="ECO:0007669"/>
    <property type="project" value="UniProtKB-SubCell"/>
</dbReference>
<dbReference type="InterPro" id="IPR058627">
    <property type="entry name" value="MdtA-like_C"/>
</dbReference>
<dbReference type="EMBL" id="MFLJ01000029">
    <property type="protein sequence ID" value="OGG64291.1"/>
    <property type="molecule type" value="Genomic_DNA"/>
</dbReference>
<dbReference type="STRING" id="1798496.A3C94_00535"/>
<evidence type="ECO:0000259" key="5">
    <source>
        <dbReference type="Pfam" id="PF25967"/>
    </source>
</evidence>
<dbReference type="Gene3D" id="2.40.50.100">
    <property type="match status" value="1"/>
</dbReference>
<dbReference type="GO" id="GO:0022857">
    <property type="term" value="F:transmembrane transporter activity"/>
    <property type="evidence" value="ECO:0007669"/>
    <property type="project" value="InterPro"/>
</dbReference>
<dbReference type="InterPro" id="IPR050465">
    <property type="entry name" value="UPF0194_transport"/>
</dbReference>
<comment type="similarity">
    <text evidence="2">Belongs to the membrane fusion protein (MFP) (TC 8.A.1) family.</text>
</comment>
<dbReference type="Proteomes" id="UP000177232">
    <property type="component" value="Unassembled WGS sequence"/>
</dbReference>
<sequence>MKAFLKKLAFPGWRYALAVLIVIAALGYFFFGRGGDQGATMVVTRGDFRQQVSVSGTVVAAKDADLGFAANGRIAGAYARVGQHVGAGAILAQIENGDLVAALAEAEADLAALKAGTRREEIAVASAAVASAEAALVDTVQDAYTVSDDAIHNKTDALFTNPRTADPKLTFSVSNATLKAAVERDRADIELVLASWALLVSKLTDANAADSAKQSQIYLARITTLLANTNAAVNQGVSDATITAATLSSYGTTLATARANVNDAAAALTSDSAELDSALKNLALKQAGSTPETIAAQQATVENAKATLVKTRVVAPFSGIVTRMDAKVGEIVSPNTSLIAMQGDGLFQIETFIPEVSIARVAVRNRATTTLDAYGSAAPFAAEVIAVDPAETIKDGVPTYKTTLTFLARDSRIRSGMTANVDIETGVLHDAIVIPRGAVGTKNGTPYVSVLDQGNVVERSVMTGPSPALGQVEILSGLSRGDIILLSPAP</sequence>
<evidence type="ECO:0000313" key="7">
    <source>
        <dbReference type="Proteomes" id="UP000177232"/>
    </source>
</evidence>
<keyword evidence="4" id="KW-0472">Membrane</keyword>
<reference evidence="6 7" key="1">
    <citation type="journal article" date="2016" name="Nat. Commun.">
        <title>Thousands of microbial genomes shed light on interconnected biogeochemical processes in an aquifer system.</title>
        <authorList>
            <person name="Anantharaman K."/>
            <person name="Brown C.T."/>
            <person name="Hug L.A."/>
            <person name="Sharon I."/>
            <person name="Castelle C.J."/>
            <person name="Probst A.J."/>
            <person name="Thomas B.C."/>
            <person name="Singh A."/>
            <person name="Wilkins M.J."/>
            <person name="Karaoz U."/>
            <person name="Brodie E.L."/>
            <person name="Williams K.H."/>
            <person name="Hubbard S.S."/>
            <person name="Banfield J.F."/>
        </authorList>
    </citation>
    <scope>NUCLEOTIDE SEQUENCE [LARGE SCALE GENOMIC DNA]</scope>
</reference>
<keyword evidence="4" id="KW-1133">Transmembrane helix</keyword>
<dbReference type="PANTHER" id="PTHR32347">
    <property type="entry name" value="EFFLUX SYSTEM COMPONENT YKNX-RELATED"/>
    <property type="match status" value="1"/>
</dbReference>
<dbReference type="Pfam" id="PF25967">
    <property type="entry name" value="RND-MFP_C"/>
    <property type="match status" value="1"/>
</dbReference>
<comment type="caution">
    <text evidence="6">The sequence shown here is derived from an EMBL/GenBank/DDBJ whole genome shotgun (WGS) entry which is preliminary data.</text>
</comment>
<comment type="subcellular location">
    <subcellularLocation>
        <location evidence="1">Cell envelope</location>
    </subcellularLocation>
</comment>
<dbReference type="NCBIfam" id="TIGR01730">
    <property type="entry name" value="RND_mfp"/>
    <property type="match status" value="1"/>
</dbReference>
<organism evidence="6 7">
    <name type="scientific">Candidatus Kaiserbacteria bacterium RIFCSPHIGHO2_02_FULL_55_17</name>
    <dbReference type="NCBI Taxonomy" id="1798496"/>
    <lineage>
        <taxon>Bacteria</taxon>
        <taxon>Candidatus Kaiseribacteriota</taxon>
    </lineage>
</organism>
<gene>
    <name evidence="6" type="ORF">A3C94_00535</name>
</gene>
<keyword evidence="4" id="KW-0812">Transmembrane</keyword>
<dbReference type="GO" id="GO:0016020">
    <property type="term" value="C:membrane"/>
    <property type="evidence" value="ECO:0007669"/>
    <property type="project" value="InterPro"/>
</dbReference>
<evidence type="ECO:0000256" key="1">
    <source>
        <dbReference type="ARBA" id="ARBA00004196"/>
    </source>
</evidence>
<feature type="transmembrane region" description="Helical" evidence="4">
    <location>
        <begin position="12"/>
        <end position="31"/>
    </location>
</feature>
<dbReference type="AlphaFoldDB" id="A0A1F6DS92"/>
<dbReference type="Gene3D" id="6.20.50.140">
    <property type="match status" value="1"/>
</dbReference>
<dbReference type="SUPFAM" id="SSF111369">
    <property type="entry name" value="HlyD-like secretion proteins"/>
    <property type="match status" value="2"/>
</dbReference>
<name>A0A1F6DS92_9BACT</name>
<evidence type="ECO:0000256" key="2">
    <source>
        <dbReference type="ARBA" id="ARBA00009477"/>
    </source>
</evidence>
<dbReference type="PANTHER" id="PTHR32347:SF23">
    <property type="entry name" value="BLL5650 PROTEIN"/>
    <property type="match status" value="1"/>
</dbReference>
<dbReference type="Gene3D" id="2.40.30.170">
    <property type="match status" value="1"/>
</dbReference>
<accession>A0A1F6DS92</accession>
<dbReference type="InterPro" id="IPR006143">
    <property type="entry name" value="RND_pump_MFP"/>
</dbReference>
<proteinExistence type="inferred from homology"/>
<feature type="domain" description="Multidrug resistance protein MdtA-like C-terminal permuted SH3" evidence="5">
    <location>
        <begin position="430"/>
        <end position="484"/>
    </location>
</feature>
<evidence type="ECO:0000256" key="4">
    <source>
        <dbReference type="SAM" id="Phobius"/>
    </source>
</evidence>
<keyword evidence="3" id="KW-0175">Coiled coil</keyword>
<evidence type="ECO:0000313" key="6">
    <source>
        <dbReference type="EMBL" id="OGG64291.1"/>
    </source>
</evidence>
<protein>
    <recommendedName>
        <fullName evidence="5">Multidrug resistance protein MdtA-like C-terminal permuted SH3 domain-containing protein</fullName>
    </recommendedName>
</protein>
<evidence type="ECO:0000256" key="3">
    <source>
        <dbReference type="ARBA" id="ARBA00023054"/>
    </source>
</evidence>